<dbReference type="InterPro" id="IPR002575">
    <property type="entry name" value="Aminoglycoside_PTrfase"/>
</dbReference>
<keyword evidence="3" id="KW-1185">Reference proteome</keyword>
<gene>
    <name evidence="2" type="ORF">BJ998_006972</name>
</gene>
<feature type="domain" description="Aminoglycoside phosphotransferase" evidence="1">
    <location>
        <begin position="33"/>
        <end position="266"/>
    </location>
</feature>
<keyword evidence="2" id="KW-0808">Transferase</keyword>
<dbReference type="EMBL" id="JACHIR010000001">
    <property type="protein sequence ID" value="MBB5895776.1"/>
    <property type="molecule type" value="Genomic_DNA"/>
</dbReference>
<dbReference type="PANTHER" id="PTHR21310">
    <property type="entry name" value="AMINOGLYCOSIDE PHOSPHOTRANSFERASE-RELATED-RELATED"/>
    <property type="match status" value="1"/>
</dbReference>
<dbReference type="RefSeq" id="WP_184867524.1">
    <property type="nucleotide sequence ID" value="NZ_BAAAWY010000098.1"/>
</dbReference>
<protein>
    <submittedName>
        <fullName evidence="2">Aminoglycoside phosphotransferase (APT) family kinase protein</fullName>
    </submittedName>
</protein>
<comment type="caution">
    <text evidence="2">The sequence shown here is derived from an EMBL/GenBank/DDBJ whole genome shotgun (WGS) entry which is preliminary data.</text>
</comment>
<dbReference type="SUPFAM" id="SSF56112">
    <property type="entry name" value="Protein kinase-like (PK-like)"/>
    <property type="match status" value="1"/>
</dbReference>
<dbReference type="AlphaFoldDB" id="A0A7W9NKW1"/>
<evidence type="ECO:0000259" key="1">
    <source>
        <dbReference type="Pfam" id="PF01636"/>
    </source>
</evidence>
<evidence type="ECO:0000313" key="2">
    <source>
        <dbReference type="EMBL" id="MBB5895776.1"/>
    </source>
</evidence>
<dbReference type="Pfam" id="PF01636">
    <property type="entry name" value="APH"/>
    <property type="match status" value="1"/>
</dbReference>
<dbReference type="InterPro" id="IPR051678">
    <property type="entry name" value="AGP_Transferase"/>
</dbReference>
<dbReference type="Gene3D" id="3.90.1200.10">
    <property type="match status" value="1"/>
</dbReference>
<sequence>MSSDAVVVDVPQVRRLVAAQFPEWAGLSVTPVASSGVDNITFRLSDDKLIRMPRFARWIGQVTREQRWLPILAPHLPLAVPVPLGKGRPGEGYPFPWSVYAWIEGSNADLSRLADHGQAAVDLADFLLALREVDAADGPPPEWSNGFRGVGLHDHRDSPVVAFYLRERIAVLDGFFDVDAVMEVWQAGLDAPAWDAPPVWIHGDPVAANMVARDGRLAAVIDFGTLAVGDPACDLIAAWGFLPAGARDQFRKLLAVDDATWARGRVWGLTSILPSRADLTDPARAAHARQALTEIVEDLRRS</sequence>
<evidence type="ECO:0000313" key="3">
    <source>
        <dbReference type="Proteomes" id="UP000585638"/>
    </source>
</evidence>
<accession>A0A7W9NKW1</accession>
<dbReference type="Proteomes" id="UP000585638">
    <property type="component" value="Unassembled WGS sequence"/>
</dbReference>
<organism evidence="2 3">
    <name type="scientific">Kutzneria kofuensis</name>
    <dbReference type="NCBI Taxonomy" id="103725"/>
    <lineage>
        <taxon>Bacteria</taxon>
        <taxon>Bacillati</taxon>
        <taxon>Actinomycetota</taxon>
        <taxon>Actinomycetes</taxon>
        <taxon>Pseudonocardiales</taxon>
        <taxon>Pseudonocardiaceae</taxon>
        <taxon>Kutzneria</taxon>
    </lineage>
</organism>
<dbReference type="CDD" id="cd05155">
    <property type="entry name" value="APH_ChoK_like_1"/>
    <property type="match status" value="1"/>
</dbReference>
<dbReference type="GO" id="GO:0016301">
    <property type="term" value="F:kinase activity"/>
    <property type="evidence" value="ECO:0007669"/>
    <property type="project" value="UniProtKB-KW"/>
</dbReference>
<dbReference type="Gene3D" id="3.30.200.20">
    <property type="entry name" value="Phosphorylase Kinase, domain 1"/>
    <property type="match status" value="1"/>
</dbReference>
<proteinExistence type="predicted"/>
<reference evidence="2 3" key="1">
    <citation type="submission" date="2020-08" db="EMBL/GenBank/DDBJ databases">
        <title>Sequencing the genomes of 1000 actinobacteria strains.</title>
        <authorList>
            <person name="Klenk H.-P."/>
        </authorList>
    </citation>
    <scope>NUCLEOTIDE SEQUENCE [LARGE SCALE GENOMIC DNA]</scope>
    <source>
        <strain evidence="2 3">DSM 43851</strain>
    </source>
</reference>
<keyword evidence="2" id="KW-0418">Kinase</keyword>
<dbReference type="InterPro" id="IPR011009">
    <property type="entry name" value="Kinase-like_dom_sf"/>
</dbReference>
<name>A0A7W9NKW1_9PSEU</name>
<dbReference type="PANTHER" id="PTHR21310:SF42">
    <property type="entry name" value="BIFUNCTIONAL AAC_APH"/>
    <property type="match status" value="1"/>
</dbReference>